<name>A0ABT3TYL2_9ACTN</name>
<evidence type="ECO:0000313" key="3">
    <source>
        <dbReference type="Proteomes" id="UP001163064"/>
    </source>
</evidence>
<keyword evidence="3" id="KW-1185">Reference proteome</keyword>
<evidence type="ECO:0000313" key="2">
    <source>
        <dbReference type="EMBL" id="MCX3061482.1"/>
    </source>
</evidence>
<protein>
    <submittedName>
        <fullName evidence="2">Uncharacterized protein</fullName>
    </submittedName>
</protein>
<keyword evidence="1" id="KW-0812">Transmembrane</keyword>
<feature type="transmembrane region" description="Helical" evidence="1">
    <location>
        <begin position="21"/>
        <end position="39"/>
    </location>
</feature>
<keyword evidence="1" id="KW-0472">Membrane</keyword>
<dbReference type="EMBL" id="JAPHNL010000211">
    <property type="protein sequence ID" value="MCX3061482.1"/>
    <property type="molecule type" value="Genomic_DNA"/>
</dbReference>
<comment type="caution">
    <text evidence="2">The sequence shown here is derived from an EMBL/GenBank/DDBJ whole genome shotgun (WGS) entry which is preliminary data.</text>
</comment>
<sequence>MTVPTGVVVASVLDGVYGLPWWQRCVAVVLTAFVLEAVHQAVRRSRRGKDDATK</sequence>
<dbReference type="RefSeq" id="WP_266600878.1">
    <property type="nucleotide sequence ID" value="NZ_JAPHNL010000211.1"/>
</dbReference>
<keyword evidence="1" id="KW-1133">Transmembrane helix</keyword>
<gene>
    <name evidence="2" type="ORF">OFY01_17280</name>
</gene>
<dbReference type="Proteomes" id="UP001163064">
    <property type="component" value="Unassembled WGS sequence"/>
</dbReference>
<accession>A0ABT3TYL2</accession>
<reference evidence="2" key="1">
    <citation type="submission" date="2022-10" db="EMBL/GenBank/DDBJ databases">
        <title>Streptomyces beihaiensis sp. nov., a chitin degrading actinobacterium, isolated from shrimp pond soil.</title>
        <authorList>
            <person name="Xie J."/>
            <person name="Shen N."/>
        </authorList>
    </citation>
    <scope>NUCLEOTIDE SEQUENCE</scope>
    <source>
        <strain evidence="2">GXMU-J5</strain>
    </source>
</reference>
<proteinExistence type="predicted"/>
<evidence type="ECO:0000256" key="1">
    <source>
        <dbReference type="SAM" id="Phobius"/>
    </source>
</evidence>
<organism evidence="2 3">
    <name type="scientific">Streptomyces beihaiensis</name>
    <dbReference type="NCBI Taxonomy" id="2984495"/>
    <lineage>
        <taxon>Bacteria</taxon>
        <taxon>Bacillati</taxon>
        <taxon>Actinomycetota</taxon>
        <taxon>Actinomycetes</taxon>
        <taxon>Kitasatosporales</taxon>
        <taxon>Streptomycetaceae</taxon>
        <taxon>Streptomyces</taxon>
    </lineage>
</organism>